<reference evidence="2" key="1">
    <citation type="journal article" date="2023" name="Plant J.">
        <title>The genome of the king protea, Protea cynaroides.</title>
        <authorList>
            <person name="Chang J."/>
            <person name="Duong T.A."/>
            <person name="Schoeman C."/>
            <person name="Ma X."/>
            <person name="Roodt D."/>
            <person name="Barker N."/>
            <person name="Li Z."/>
            <person name="Van de Peer Y."/>
            <person name="Mizrachi E."/>
        </authorList>
    </citation>
    <scope>NUCLEOTIDE SEQUENCE</scope>
    <source>
        <tissue evidence="2">Young leaves</tissue>
    </source>
</reference>
<evidence type="ECO:0000313" key="2">
    <source>
        <dbReference type="EMBL" id="KAJ4956501.1"/>
    </source>
</evidence>
<dbReference type="Proteomes" id="UP001141806">
    <property type="component" value="Unassembled WGS sequence"/>
</dbReference>
<evidence type="ECO:0000256" key="1">
    <source>
        <dbReference type="SAM" id="MobiDB-lite"/>
    </source>
</evidence>
<organism evidence="2 3">
    <name type="scientific">Protea cynaroides</name>
    <dbReference type="NCBI Taxonomy" id="273540"/>
    <lineage>
        <taxon>Eukaryota</taxon>
        <taxon>Viridiplantae</taxon>
        <taxon>Streptophyta</taxon>
        <taxon>Embryophyta</taxon>
        <taxon>Tracheophyta</taxon>
        <taxon>Spermatophyta</taxon>
        <taxon>Magnoliopsida</taxon>
        <taxon>Proteales</taxon>
        <taxon>Proteaceae</taxon>
        <taxon>Protea</taxon>
    </lineage>
</organism>
<keyword evidence="3" id="KW-1185">Reference proteome</keyword>
<dbReference type="AlphaFoldDB" id="A0A9Q0H0P2"/>
<feature type="region of interest" description="Disordered" evidence="1">
    <location>
        <begin position="171"/>
        <end position="191"/>
    </location>
</feature>
<gene>
    <name evidence="2" type="ORF">NE237_013284</name>
</gene>
<proteinExistence type="predicted"/>
<dbReference type="OrthoDB" id="664875at2759"/>
<comment type="caution">
    <text evidence="2">The sequence shown here is derived from an EMBL/GenBank/DDBJ whole genome shotgun (WGS) entry which is preliminary data.</text>
</comment>
<feature type="compositionally biased region" description="Low complexity" evidence="1">
    <location>
        <begin position="133"/>
        <end position="143"/>
    </location>
</feature>
<sequence>MPRSSASSPPSASLFLLSSLLSHALGFKMFLLFSFFTLWDSKCSKWPEKSDLHFSLRRFDFQKEVSLHDGLQEPFLRRPLKYPLGLSRYLHSPDGNGSRVDYKCFQIFQLEPRRHKREGTYAIKDPPPPPPKLSNSSPPNVPINSEEYQNFLKNRLKLTCAAVALTRASSVKPQDSTQLADGGSQASNTSYTEYGRRTVTVRCHVGELRKNWTLGTT</sequence>
<accession>A0A9Q0H0P2</accession>
<dbReference type="EMBL" id="JAMYWD010000011">
    <property type="protein sequence ID" value="KAJ4956501.1"/>
    <property type="molecule type" value="Genomic_DNA"/>
</dbReference>
<protein>
    <submittedName>
        <fullName evidence="2">Uncharacterized protein</fullName>
    </submittedName>
</protein>
<name>A0A9Q0H0P2_9MAGN</name>
<evidence type="ECO:0000313" key="3">
    <source>
        <dbReference type="Proteomes" id="UP001141806"/>
    </source>
</evidence>
<feature type="region of interest" description="Disordered" evidence="1">
    <location>
        <begin position="118"/>
        <end position="143"/>
    </location>
</feature>